<dbReference type="InterPro" id="IPR050708">
    <property type="entry name" value="T6SS_VgrG/RHS"/>
</dbReference>
<feature type="transmembrane region" description="Helical" evidence="1">
    <location>
        <begin position="1491"/>
        <end position="1516"/>
    </location>
</feature>
<organism evidence="2 3">
    <name type="scientific">Pseudomonas putida</name>
    <name type="common">Arthrobacter siderocapsulatus</name>
    <dbReference type="NCBI Taxonomy" id="303"/>
    <lineage>
        <taxon>Bacteria</taxon>
        <taxon>Pseudomonadati</taxon>
        <taxon>Pseudomonadota</taxon>
        <taxon>Gammaproteobacteria</taxon>
        <taxon>Pseudomonadales</taxon>
        <taxon>Pseudomonadaceae</taxon>
        <taxon>Pseudomonas</taxon>
    </lineage>
</organism>
<comment type="caution">
    <text evidence="2">The sequence shown here is derived from an EMBL/GenBank/DDBJ whole genome shotgun (WGS) entry which is preliminary data.</text>
</comment>
<feature type="transmembrane region" description="Helical" evidence="1">
    <location>
        <begin position="1528"/>
        <end position="1545"/>
    </location>
</feature>
<dbReference type="Gene3D" id="2.180.10.10">
    <property type="entry name" value="RHS repeat-associated core"/>
    <property type="match status" value="2"/>
</dbReference>
<dbReference type="PANTHER" id="PTHR32305">
    <property type="match status" value="1"/>
</dbReference>
<dbReference type="RefSeq" id="WP_176516259.1">
    <property type="nucleotide sequence ID" value="NZ_CP060529.1"/>
</dbReference>
<keyword evidence="1" id="KW-0812">Transmembrane</keyword>
<dbReference type="EMBL" id="JACGDG010000009">
    <property type="protein sequence ID" value="MBA6116605.1"/>
    <property type="molecule type" value="Genomic_DNA"/>
</dbReference>
<evidence type="ECO:0000313" key="2">
    <source>
        <dbReference type="EMBL" id="MBA6116605.1"/>
    </source>
</evidence>
<feature type="transmembrane region" description="Helical" evidence="1">
    <location>
        <begin position="1457"/>
        <end position="1479"/>
    </location>
</feature>
<dbReference type="InterPro" id="IPR022385">
    <property type="entry name" value="Rhs_assc_core"/>
</dbReference>
<gene>
    <name evidence="2" type="ORF">H4C47_12795</name>
</gene>
<protein>
    <submittedName>
        <fullName evidence="2">RHS repeat-associated core domain-containing protein</fullName>
    </submittedName>
</protein>
<dbReference type="PANTHER" id="PTHR32305:SF15">
    <property type="entry name" value="PROTEIN RHSA-RELATED"/>
    <property type="match status" value="1"/>
</dbReference>
<reference evidence="2 3" key="1">
    <citation type="submission" date="2020-07" db="EMBL/GenBank/DDBJ databases">
        <title>Diversity of carbapenemase encoding genes among Pseudomonas putida group clinical isolates in a tertiary Brazilian hospital.</title>
        <authorList>
            <person name="Alberto-Lei F."/>
            <person name="Nodari C.S."/>
            <person name="Streling A.P."/>
            <person name="Paulino J.T."/>
            <person name="Bessa-Neto F.O."/>
            <person name="Cayo R."/>
            <person name="Gales A.C."/>
        </authorList>
    </citation>
    <scope>NUCLEOTIDE SEQUENCE [LARGE SCALE GENOMIC DNA]</scope>
    <source>
        <strain evidence="2 3">12464</strain>
    </source>
</reference>
<evidence type="ECO:0000313" key="3">
    <source>
        <dbReference type="Proteomes" id="UP000553948"/>
    </source>
</evidence>
<name>A0A7W2QJ69_PSEPU</name>
<dbReference type="Proteomes" id="UP000553948">
    <property type="component" value="Unassembled WGS sequence"/>
</dbReference>
<proteinExistence type="predicted"/>
<keyword evidence="1" id="KW-1133">Transmembrane helix</keyword>
<sequence>MATTSNAFNFSSFMQSSVDPRTGLYTLSIALPALNANDLCGPDLPLQLSFNPMSNDNNGFGIGWNLKLSSFNITTGMLSLHTGESFKVADNGPGNAPVIAEKKLDSFHFSNISKGDRIRIRIAHKGGLVEILEPQTNDTVTAVPVRVIGASGHGINLDYDKTKSKARLQSITDDTGRTLLEVKYPTAIRAEFTINPTTSSPARYTLDLEDNELRKITLPTSSEEYWELKYKLYDKLPFLSSVENPDKGVETITYHEGTGGHKYPGIARYLPSVDEHWIKPDIRDERTHILTKYTYSSNNFLGNGTGLVYGAEDGTDQLYRFTGTAFEYSSTAEHYRDGKTYRTVVSIFNRFHLMTSQITTDNGCIETITTKYHEEDNKPFKDQPEYFQLPDTVTKSWTKVGDPTVGDQEQTKTTYDRHGNLLTELKADGTRMVRNYYPGADDPEEFERNLESVVIYPAAPSTPGEPLAQIISSEFIYACLPALPQADPDLNMPGWLSLEQEYIFEGEGEGEARQLLNTKVRRYLNKTDTPFLHGRVDQQDMQINGAITTSNWKYEKVKDGNNQLTWSRSTETFTDHTHTLVKKTATTYSLHNGQVVLEHDANDVFTGYEHDVLGRVVAEIASPCTPYATTRTTAYKLLDDGGRKRSCEEATDSKGVVTRTVFDGSHRPIREERKACDAVTGEIVTRTVAELKYDSAGSLVSKIGYDYLPDKDGKAQPRVLELKSSYAYDGWGQMCEEVRPDGIKECIDATPLEPGGQLVTRWIESPKAPGQRLQQTVSKLNRFSKPIYEYRLLEEEVDSPEGGKQRVTREAGRTDYTYDGLGRCLSRIESILDPRDDNQVITRTSKFTYDALGRMTSNQRPDGTTLVRKFAPHNMGELVTELQLKENSNAPEQMLCERKFDGLGRLVRMTVGSRVEEYTYKGTTQLVDTRTAFSLQATGKGTRKRVIGYEYKPELTEQPSKLVATLEDEDGRTYQEEQQSADFEYDDKSAEITHANNPLGKRRYVYTEQGDLREEHLTDTEGTPYSVIYQQSWQGLPTQRKHSDGQACDYDFDEHGRLVSVLQGNLKSTLKYSEDTGLLETTETRDTSNSDAQQQPVTLCTQHYDSLGRETRRTLSVNGRARQLVQVWQDDDMLHSRTLWEGGQKLREEKYEYDSLGRLTKYDCPVETASGRQITTQMFRFDAVDNIIRCRTTFNDREQDDAQFTYCAHDGFRLEKVTHSLPSEGCAKEQTFSYDELGNMLNDECGNALYYDSLGRLSQVQDANRKVAAQYGYDGHDQLLYSGTDARKMQRRYVGHSLDSLLEDGLLTEYLHAGGQPRAQQQAGNATLLLTDHAGSVNTEYDAEGTRHAHYAPYGEQLPDDAEQPLRSLLAFNGEAREHALGWYLLGSGYRAYNPGLMRFHSPDSMPPEEAGINPYVYALGNPVYWHDPTGHRGEPVTRGRQAPLERRIEEKPKVPWYAWLGLAAAAAIFVVSAIAMPWSAPATIGVTTSYVVGVIGVAANGAAAVLQGVATAYMYQNPELSNLLQNFATVFSVIGMFAAGYGAAATKGGMKAAQTGAGQSAGAAGSNINVTVNANATVSRATSASRSMLGGNSPRSLGAPNLAPARAPARVWRSAWWANMPANSNETVSSLARSSSISNLRPPVSPAPSAEMKPFFSGLSEVITKPTGTPPPPPSTPWGYVIVGRNKGRGYGPAGSGKFGLMP</sequence>
<keyword evidence="1" id="KW-0472">Membrane</keyword>
<dbReference type="NCBIfam" id="TIGR03696">
    <property type="entry name" value="Rhs_assc_core"/>
    <property type="match status" value="1"/>
</dbReference>
<evidence type="ECO:0000256" key="1">
    <source>
        <dbReference type="SAM" id="Phobius"/>
    </source>
</evidence>
<accession>A0A7W2QJ69</accession>